<accession>A0A938YCU2</accession>
<keyword evidence="5" id="KW-1185">Reference proteome</keyword>
<dbReference type="PANTHER" id="PTHR43708:SF5">
    <property type="entry name" value="CONSERVED EXPRESSED OXIDOREDUCTASE (EUROFUNG)-RELATED"/>
    <property type="match status" value="1"/>
</dbReference>
<evidence type="ECO:0000256" key="1">
    <source>
        <dbReference type="ARBA" id="ARBA00010928"/>
    </source>
</evidence>
<dbReference type="Proteomes" id="UP000663792">
    <property type="component" value="Unassembled WGS sequence"/>
</dbReference>
<dbReference type="PANTHER" id="PTHR43708">
    <property type="entry name" value="CONSERVED EXPRESSED OXIDOREDUCTASE (EUROFUNG)"/>
    <property type="match status" value="1"/>
</dbReference>
<proteinExistence type="inferred from homology"/>
<dbReference type="Gene3D" id="3.30.360.10">
    <property type="entry name" value="Dihydrodipicolinate Reductase, domain 2"/>
    <property type="match status" value="1"/>
</dbReference>
<dbReference type="InterPro" id="IPR000683">
    <property type="entry name" value="Gfo/Idh/MocA-like_OxRdtase_N"/>
</dbReference>
<name>A0A938YCU2_9ACTN</name>
<feature type="domain" description="Gfo/Idh/MocA-like oxidoreductase N-terminal" evidence="3">
    <location>
        <begin position="11"/>
        <end position="123"/>
    </location>
</feature>
<dbReference type="GO" id="GO:0016491">
    <property type="term" value="F:oxidoreductase activity"/>
    <property type="evidence" value="ECO:0007669"/>
    <property type="project" value="UniProtKB-KW"/>
</dbReference>
<organism evidence="4 5">
    <name type="scientific">Nakamurella leprariae</name>
    <dbReference type="NCBI Taxonomy" id="2803911"/>
    <lineage>
        <taxon>Bacteria</taxon>
        <taxon>Bacillati</taxon>
        <taxon>Actinomycetota</taxon>
        <taxon>Actinomycetes</taxon>
        <taxon>Nakamurellales</taxon>
        <taxon>Nakamurellaceae</taxon>
        <taxon>Nakamurella</taxon>
    </lineage>
</organism>
<keyword evidence="2" id="KW-0560">Oxidoreductase</keyword>
<evidence type="ECO:0000313" key="5">
    <source>
        <dbReference type="Proteomes" id="UP000663792"/>
    </source>
</evidence>
<dbReference type="EMBL" id="JAERWK010000016">
    <property type="protein sequence ID" value="MBM9468302.1"/>
    <property type="molecule type" value="Genomic_DNA"/>
</dbReference>
<sequence>MTGPGSPLPPVRVGLVGAGPWAQQFWAPTLATGPRTRLTAVWARRSEAATALADRYQAKACASLDELFGRCEAVAFAVPPDVQPDLAVRAAAAGRHLLLDKPLGLTLEQADRVADAVRVAGVISVLNLTNRFSPLVRDFLARVAPAGPVAGQAVFISSAAREGGMFATPWRQQHGALPDLAPHVLDLLDAGVGRIEQVRRAPTPQVERKHGGGRTDWVVLDVTHRGGAVSQAILSITAPVEGMTFRTSVLTAGGEVTLTDPVAGDDPAARRALTAEFAAAVRTGRPHPLDAERGRYLARLTEQAVTGT</sequence>
<dbReference type="Pfam" id="PF01408">
    <property type="entry name" value="GFO_IDH_MocA"/>
    <property type="match status" value="1"/>
</dbReference>
<dbReference type="SUPFAM" id="SSF51735">
    <property type="entry name" value="NAD(P)-binding Rossmann-fold domains"/>
    <property type="match status" value="1"/>
</dbReference>
<protein>
    <submittedName>
        <fullName evidence="4">Gfo/Idh/MocA family oxidoreductase</fullName>
    </submittedName>
</protein>
<dbReference type="InterPro" id="IPR036291">
    <property type="entry name" value="NAD(P)-bd_dom_sf"/>
</dbReference>
<evidence type="ECO:0000259" key="3">
    <source>
        <dbReference type="Pfam" id="PF01408"/>
    </source>
</evidence>
<evidence type="ECO:0000256" key="2">
    <source>
        <dbReference type="ARBA" id="ARBA00023002"/>
    </source>
</evidence>
<comment type="caution">
    <text evidence="4">The sequence shown here is derived from an EMBL/GenBank/DDBJ whole genome shotgun (WGS) entry which is preliminary data.</text>
</comment>
<dbReference type="RefSeq" id="WP_205261234.1">
    <property type="nucleotide sequence ID" value="NZ_JAERWK010000016.1"/>
</dbReference>
<evidence type="ECO:0000313" key="4">
    <source>
        <dbReference type="EMBL" id="MBM9468302.1"/>
    </source>
</evidence>
<reference evidence="4" key="1">
    <citation type="submission" date="2021-01" db="EMBL/GenBank/DDBJ databases">
        <title>YIM 132084 draft genome.</title>
        <authorList>
            <person name="An D."/>
        </authorList>
    </citation>
    <scope>NUCLEOTIDE SEQUENCE</scope>
    <source>
        <strain evidence="4">YIM 132084</strain>
    </source>
</reference>
<dbReference type="InterPro" id="IPR051317">
    <property type="entry name" value="Gfo/Idh/MocA_oxidoreduct"/>
</dbReference>
<comment type="similarity">
    <text evidence="1">Belongs to the Gfo/Idh/MocA family.</text>
</comment>
<dbReference type="Gene3D" id="3.40.50.720">
    <property type="entry name" value="NAD(P)-binding Rossmann-like Domain"/>
    <property type="match status" value="1"/>
</dbReference>
<dbReference type="GO" id="GO:0000166">
    <property type="term" value="F:nucleotide binding"/>
    <property type="evidence" value="ECO:0007669"/>
    <property type="project" value="InterPro"/>
</dbReference>
<gene>
    <name evidence="4" type="ORF">JL106_13535</name>
</gene>
<dbReference type="AlphaFoldDB" id="A0A938YCU2"/>